<comment type="caution">
    <text evidence="1">The sequence shown here is derived from an EMBL/GenBank/DDBJ whole genome shotgun (WGS) entry which is preliminary data.</text>
</comment>
<keyword evidence="2" id="KW-1185">Reference proteome</keyword>
<dbReference type="Proteomes" id="UP001174205">
    <property type="component" value="Unassembled WGS sequence"/>
</dbReference>
<accession>A0ABT8J4Y2</accession>
<gene>
    <name evidence="1" type="ORF">P5G61_00480</name>
</gene>
<dbReference type="RefSeq" id="WP_301243302.1">
    <property type="nucleotide sequence ID" value="NZ_JAROCD010000001.1"/>
</dbReference>
<reference evidence="1" key="1">
    <citation type="submission" date="2023-03" db="EMBL/GenBank/DDBJ databases">
        <title>MT1 and MT2 Draft Genomes of Novel Species.</title>
        <authorList>
            <person name="Venkateswaran K."/>
        </authorList>
    </citation>
    <scope>NUCLEOTIDE SEQUENCE</scope>
    <source>
        <strain evidence="1">F6_3S_P_1C</strain>
    </source>
</reference>
<protein>
    <submittedName>
        <fullName evidence="1">Uncharacterized protein</fullName>
    </submittedName>
</protein>
<evidence type="ECO:0000313" key="1">
    <source>
        <dbReference type="EMBL" id="MDN4599686.1"/>
    </source>
</evidence>
<proteinExistence type="predicted"/>
<name>A0ABT8J4Y2_9BACL</name>
<evidence type="ECO:0000313" key="2">
    <source>
        <dbReference type="Proteomes" id="UP001174205"/>
    </source>
</evidence>
<sequence>MNKGLHRGLKVLGGLMLATGLVLLTGTAYEAYQSTQDMKAYSPSGTYDEMSGSNMHLYAAGKDGVTMAFASDRGAPNPYMGFSSLYQPLKPHVKLAMHDHFGSGYSDVTDRPRGLETVTEEIHPLLRVSGQVAAEFLKIAHSFNE</sequence>
<dbReference type="EMBL" id="JAROCD010000001">
    <property type="protein sequence ID" value="MDN4599686.1"/>
    <property type="molecule type" value="Genomic_DNA"/>
</dbReference>
<organism evidence="1 2">
    <name type="scientific">Paenibacillus vandeheii</name>
    <dbReference type="NCBI Taxonomy" id="3035917"/>
    <lineage>
        <taxon>Bacteria</taxon>
        <taxon>Bacillati</taxon>
        <taxon>Bacillota</taxon>
        <taxon>Bacilli</taxon>
        <taxon>Bacillales</taxon>
        <taxon>Paenibacillaceae</taxon>
        <taxon>Paenibacillus</taxon>
    </lineage>
</organism>